<evidence type="ECO:0000256" key="3">
    <source>
        <dbReference type="ARBA" id="ARBA00022519"/>
    </source>
</evidence>
<evidence type="ECO:0000256" key="4">
    <source>
        <dbReference type="ARBA" id="ARBA00022556"/>
    </source>
</evidence>
<evidence type="ECO:0000256" key="9">
    <source>
        <dbReference type="ARBA" id="ARBA00023211"/>
    </source>
</evidence>
<comment type="function">
    <text evidence="10">Hydrolyzes the pyrophosphate bond of UDP-2,3-diacylglucosamine to yield 2,3-diacylglucosamine 1-phosphate (lipid X) and UMP by catalyzing the attack of water at the alpha-P atom. Involved in the biosynthesis of lipid A, a phosphorylated glycolipid that anchors the lipopolysaccharide to the outer membrane of the cell.</text>
</comment>
<feature type="binding site" evidence="10">
    <location>
        <position position="164"/>
    </location>
    <ligand>
        <name>substrate</name>
    </ligand>
</feature>
<feature type="binding site" evidence="10">
    <location>
        <position position="115"/>
    </location>
    <ligand>
        <name>Mn(2+)</name>
        <dbReference type="ChEBI" id="CHEBI:29035"/>
        <label>2</label>
    </ligand>
</feature>
<evidence type="ECO:0000313" key="13">
    <source>
        <dbReference type="Proteomes" id="UP001595758"/>
    </source>
</evidence>
<keyword evidence="1 10" id="KW-1003">Cell membrane</keyword>
<name>A0ABV8CCH0_9GAMM</name>
<dbReference type="InterPro" id="IPR004843">
    <property type="entry name" value="Calcineurin-like_PHP"/>
</dbReference>
<dbReference type="NCBIfam" id="NF003743">
    <property type="entry name" value="PRK05340.1"/>
    <property type="match status" value="1"/>
</dbReference>
<feature type="binding site" evidence="10">
    <location>
        <position position="197"/>
    </location>
    <ligand>
        <name>Mn(2+)</name>
        <dbReference type="ChEBI" id="CHEBI:29035"/>
        <label>1</label>
    </ligand>
</feature>
<dbReference type="PANTHER" id="PTHR34990:SF1">
    <property type="entry name" value="UDP-2,3-DIACYLGLUCOSAMINE HYDROLASE"/>
    <property type="match status" value="1"/>
</dbReference>
<comment type="similarity">
    <text evidence="10">Belongs to the LpxH family.</text>
</comment>
<comment type="subcellular location">
    <subcellularLocation>
        <location evidence="10">Cell inner membrane</location>
        <topology evidence="10">Peripheral membrane protein</topology>
        <orientation evidence="10">Cytoplasmic side</orientation>
    </subcellularLocation>
</comment>
<evidence type="ECO:0000259" key="11">
    <source>
        <dbReference type="Pfam" id="PF00149"/>
    </source>
</evidence>
<dbReference type="Gene3D" id="3.60.21.10">
    <property type="match status" value="1"/>
</dbReference>
<evidence type="ECO:0000256" key="5">
    <source>
        <dbReference type="ARBA" id="ARBA00022723"/>
    </source>
</evidence>
<proteinExistence type="inferred from homology"/>
<dbReference type="InterPro" id="IPR010138">
    <property type="entry name" value="UDP-diacylglucosamine_Hdrlase"/>
</dbReference>
<feature type="binding site" evidence="10">
    <location>
        <position position="167"/>
    </location>
    <ligand>
        <name>substrate</name>
    </ligand>
</feature>
<feature type="binding site" evidence="10">
    <location>
        <position position="80"/>
    </location>
    <ligand>
        <name>Mn(2+)</name>
        <dbReference type="ChEBI" id="CHEBI:29035"/>
        <label>2</label>
    </ligand>
</feature>
<keyword evidence="4 10" id="KW-0441">Lipid A biosynthesis</keyword>
<dbReference type="RefSeq" id="WP_382340163.1">
    <property type="nucleotide sequence ID" value="NZ_JBHSAB010000001.1"/>
</dbReference>
<feature type="domain" description="Calcineurin-like phosphoesterase" evidence="11">
    <location>
        <begin position="5"/>
        <end position="199"/>
    </location>
</feature>
<dbReference type="EMBL" id="JBHSAB010000001">
    <property type="protein sequence ID" value="MFC3907629.1"/>
    <property type="molecule type" value="Genomic_DNA"/>
</dbReference>
<feature type="binding site" evidence="10">
    <location>
        <position position="123"/>
    </location>
    <ligand>
        <name>substrate</name>
    </ligand>
</feature>
<feature type="binding site" evidence="10">
    <location>
        <position position="161"/>
    </location>
    <ligand>
        <name>substrate</name>
    </ligand>
</feature>
<comment type="cofactor">
    <cofactor evidence="10">
        <name>Mn(2+)</name>
        <dbReference type="ChEBI" id="CHEBI:29035"/>
    </cofactor>
    <text evidence="10">Binds 2 Mn(2+) ions per subunit in a binuclear metal center.</text>
</comment>
<feature type="binding site" evidence="10">
    <location>
        <position position="42"/>
    </location>
    <ligand>
        <name>Mn(2+)</name>
        <dbReference type="ChEBI" id="CHEBI:29035"/>
        <label>1</label>
    </ligand>
</feature>
<dbReference type="NCBIfam" id="TIGR01854">
    <property type="entry name" value="lipid_A_lpxH"/>
    <property type="match status" value="1"/>
</dbReference>
<feature type="binding site" evidence="10">
    <location>
        <begin position="80"/>
        <end position="81"/>
    </location>
    <ligand>
        <name>substrate</name>
    </ligand>
</feature>
<evidence type="ECO:0000313" key="12">
    <source>
        <dbReference type="EMBL" id="MFC3907629.1"/>
    </source>
</evidence>
<dbReference type="HAMAP" id="MF_00575">
    <property type="entry name" value="LpxH"/>
    <property type="match status" value="1"/>
</dbReference>
<dbReference type="EC" id="3.6.1.54" evidence="10"/>
<keyword evidence="7 10" id="KW-0443">Lipid metabolism</keyword>
<feature type="binding site" evidence="10">
    <location>
        <position position="9"/>
    </location>
    <ligand>
        <name>Mn(2+)</name>
        <dbReference type="ChEBI" id="CHEBI:29035"/>
        <label>1</label>
    </ligand>
</feature>
<dbReference type="Pfam" id="PF00149">
    <property type="entry name" value="Metallophos"/>
    <property type="match status" value="1"/>
</dbReference>
<sequence>MLEAVFISDLHLHPLDEAITERFNQFIDWALINTRSVYILGDFFHAWAGDDSVTPWSQAIAVQLAKLSNNGINLYFMHGNRDFLLGSDFAQLAGMTILQEPAIIKLGTEQVLLVHGDRYCINDKAHQRFRRLTRNRWFVEHFLRLPLFVRNRLVAGVRQISRTKHYKNNAVFDVVPEAMRSHMTSLKLHNLIHGHTHKPGVKDYTWDSLQYKQYVLSDWDDMPRVLCYDNTKGFYYDQI</sequence>
<accession>A0ABV8CCH0</accession>
<keyword evidence="9 10" id="KW-0464">Manganese</keyword>
<evidence type="ECO:0000256" key="2">
    <source>
        <dbReference type="ARBA" id="ARBA00022516"/>
    </source>
</evidence>
<keyword evidence="13" id="KW-1185">Reference proteome</keyword>
<evidence type="ECO:0000256" key="1">
    <source>
        <dbReference type="ARBA" id="ARBA00022475"/>
    </source>
</evidence>
<dbReference type="SUPFAM" id="SSF56300">
    <property type="entry name" value="Metallo-dependent phosphatases"/>
    <property type="match status" value="1"/>
</dbReference>
<feature type="binding site" evidence="10">
    <location>
        <position position="11"/>
    </location>
    <ligand>
        <name>Mn(2+)</name>
        <dbReference type="ChEBI" id="CHEBI:29035"/>
        <label>1</label>
    </ligand>
</feature>
<dbReference type="CDD" id="cd07398">
    <property type="entry name" value="MPP_YbbF-LpxH"/>
    <property type="match status" value="1"/>
</dbReference>
<reference evidence="13" key="1">
    <citation type="journal article" date="2019" name="Int. J. Syst. Evol. Microbiol.">
        <title>The Global Catalogue of Microorganisms (GCM) 10K type strain sequencing project: providing services to taxonomists for standard genome sequencing and annotation.</title>
        <authorList>
            <consortium name="The Broad Institute Genomics Platform"/>
            <consortium name="The Broad Institute Genome Sequencing Center for Infectious Disease"/>
            <person name="Wu L."/>
            <person name="Ma J."/>
        </authorList>
    </citation>
    <scope>NUCLEOTIDE SEQUENCE [LARGE SCALE GENOMIC DNA]</scope>
    <source>
        <strain evidence="13">CCUG 59858</strain>
    </source>
</reference>
<dbReference type="Proteomes" id="UP001595758">
    <property type="component" value="Unassembled WGS sequence"/>
</dbReference>
<comment type="catalytic activity">
    <reaction evidence="10">
        <text>UDP-2-N,3-O-bis[(3R)-3-hydroxytetradecanoyl]-alpha-D-glucosamine + H2O = 2-N,3-O-bis[(3R)-3-hydroxytetradecanoyl]-alpha-D-glucosaminyl 1-phosphate + UMP + 2 H(+)</text>
        <dbReference type="Rhea" id="RHEA:25213"/>
        <dbReference type="ChEBI" id="CHEBI:15377"/>
        <dbReference type="ChEBI" id="CHEBI:15378"/>
        <dbReference type="ChEBI" id="CHEBI:57865"/>
        <dbReference type="ChEBI" id="CHEBI:57957"/>
        <dbReference type="ChEBI" id="CHEBI:78847"/>
        <dbReference type="EC" id="3.6.1.54"/>
    </reaction>
</comment>
<evidence type="ECO:0000256" key="10">
    <source>
        <dbReference type="HAMAP-Rule" id="MF_00575"/>
    </source>
</evidence>
<evidence type="ECO:0000256" key="7">
    <source>
        <dbReference type="ARBA" id="ARBA00023098"/>
    </source>
</evidence>
<keyword evidence="6 10" id="KW-0378">Hydrolase</keyword>
<evidence type="ECO:0000256" key="6">
    <source>
        <dbReference type="ARBA" id="ARBA00022801"/>
    </source>
</evidence>
<dbReference type="PANTHER" id="PTHR34990">
    <property type="entry name" value="UDP-2,3-DIACYLGLUCOSAMINE HYDROLASE-RELATED"/>
    <property type="match status" value="1"/>
</dbReference>
<comment type="caution">
    <text evidence="12">The sequence shown here is derived from an EMBL/GenBank/DDBJ whole genome shotgun (WGS) entry which is preliminary data.</text>
</comment>
<feature type="binding site" evidence="10">
    <location>
        <position position="195"/>
    </location>
    <ligand>
        <name>Mn(2+)</name>
        <dbReference type="ChEBI" id="CHEBI:29035"/>
        <label>2</label>
    </ligand>
</feature>
<evidence type="ECO:0000256" key="8">
    <source>
        <dbReference type="ARBA" id="ARBA00023136"/>
    </source>
</evidence>
<dbReference type="InterPro" id="IPR029052">
    <property type="entry name" value="Metallo-depent_PP-like"/>
</dbReference>
<keyword evidence="2 10" id="KW-0444">Lipid biosynthesis</keyword>
<gene>
    <name evidence="10" type="primary">lpxH</name>
    <name evidence="12" type="ORF">ACFORL_00865</name>
</gene>
<organism evidence="12 13">
    <name type="scientific">Legionella dresdenensis</name>
    <dbReference type="NCBI Taxonomy" id="450200"/>
    <lineage>
        <taxon>Bacteria</taxon>
        <taxon>Pseudomonadati</taxon>
        <taxon>Pseudomonadota</taxon>
        <taxon>Gammaproteobacteria</taxon>
        <taxon>Legionellales</taxon>
        <taxon>Legionellaceae</taxon>
        <taxon>Legionella</taxon>
    </lineage>
</organism>
<dbReference type="InterPro" id="IPR043461">
    <property type="entry name" value="LpxH-like"/>
</dbReference>
<comment type="pathway">
    <text evidence="10">Glycolipid biosynthesis; lipid IV(A) biosynthesis; lipid IV(A) from (3R)-3-hydroxytetradecanoyl-[acyl-carrier-protein] and UDP-N-acetyl-alpha-D-glucosamine: step 4/6.</text>
</comment>
<dbReference type="GO" id="GO:0016787">
    <property type="term" value="F:hydrolase activity"/>
    <property type="evidence" value="ECO:0007669"/>
    <property type="project" value="UniProtKB-KW"/>
</dbReference>
<keyword evidence="8 10" id="KW-0472">Membrane</keyword>
<protein>
    <recommendedName>
        <fullName evidence="10">UDP-2,3-diacylglucosamine hydrolase</fullName>
        <ecNumber evidence="10">3.6.1.54</ecNumber>
    </recommendedName>
    <alternativeName>
        <fullName evidence="10">UDP-2,3-diacylglucosamine diphosphatase</fullName>
    </alternativeName>
</protein>
<keyword evidence="5 10" id="KW-0479">Metal-binding</keyword>
<keyword evidence="3 10" id="KW-0997">Cell inner membrane</keyword>
<feature type="binding site" evidence="10">
    <location>
        <position position="195"/>
    </location>
    <ligand>
        <name>substrate</name>
    </ligand>
</feature>
<feature type="binding site" evidence="10">
    <location>
        <position position="42"/>
    </location>
    <ligand>
        <name>Mn(2+)</name>
        <dbReference type="ChEBI" id="CHEBI:29035"/>
        <label>2</label>
    </ligand>
</feature>